<dbReference type="WBParaSite" id="GPLIN_001238300">
    <property type="protein sequence ID" value="GPLIN_001238300"/>
    <property type="gene ID" value="GPLIN_001238300"/>
</dbReference>
<reference evidence="2" key="1">
    <citation type="submission" date="2013-12" db="EMBL/GenBank/DDBJ databases">
        <authorList>
            <person name="Aslett M."/>
        </authorList>
    </citation>
    <scope>NUCLEOTIDE SEQUENCE [LARGE SCALE GENOMIC DNA]</scope>
    <source>
        <strain evidence="2">Lindley</strain>
    </source>
</reference>
<keyword evidence="2" id="KW-1185">Reference proteome</keyword>
<protein>
    <submittedName>
        <fullName evidence="3">Sod_Cu domain-containing protein</fullName>
    </submittedName>
</protein>
<dbReference type="GO" id="GO:0046872">
    <property type="term" value="F:metal ion binding"/>
    <property type="evidence" value="ECO:0007669"/>
    <property type="project" value="InterPro"/>
</dbReference>
<dbReference type="Proteomes" id="UP000050741">
    <property type="component" value="Unassembled WGS sequence"/>
</dbReference>
<dbReference type="AlphaFoldDB" id="A0A183CHM7"/>
<dbReference type="InterPro" id="IPR036423">
    <property type="entry name" value="SOD-like_Cu/Zn_dom_sf"/>
</dbReference>
<dbReference type="SUPFAM" id="SSF49329">
    <property type="entry name" value="Cu,Zn superoxide dismutase-like"/>
    <property type="match status" value="1"/>
</dbReference>
<dbReference type="InterPro" id="IPR001424">
    <property type="entry name" value="SOD_Cu_Zn_dom"/>
</dbReference>
<evidence type="ECO:0000313" key="3">
    <source>
        <dbReference type="WBParaSite" id="GPLIN_001238300"/>
    </source>
</evidence>
<dbReference type="GO" id="GO:0006801">
    <property type="term" value="P:superoxide metabolic process"/>
    <property type="evidence" value="ECO:0007669"/>
    <property type="project" value="InterPro"/>
</dbReference>
<organism evidence="2 3">
    <name type="scientific">Globodera pallida</name>
    <name type="common">Potato cyst nematode worm</name>
    <name type="synonym">Heterodera pallida</name>
    <dbReference type="NCBI Taxonomy" id="36090"/>
    <lineage>
        <taxon>Eukaryota</taxon>
        <taxon>Metazoa</taxon>
        <taxon>Ecdysozoa</taxon>
        <taxon>Nematoda</taxon>
        <taxon>Chromadorea</taxon>
        <taxon>Rhabditida</taxon>
        <taxon>Tylenchina</taxon>
        <taxon>Tylenchomorpha</taxon>
        <taxon>Tylenchoidea</taxon>
        <taxon>Heteroderidae</taxon>
        <taxon>Heteroderinae</taxon>
        <taxon>Globodera</taxon>
    </lineage>
</organism>
<name>A0A183CHM7_GLOPA</name>
<evidence type="ECO:0000259" key="1">
    <source>
        <dbReference type="Pfam" id="PF00080"/>
    </source>
</evidence>
<accession>A0A183CHM7</accession>
<sequence length="108" mass="11599">MGERWAKCPMGETSVFSLPGEMSKGRNGEFLLVGLVGYAQVGACGVAKFEFTHNDIWLSNIVGRALVVHKLEDNFGHGLHGEEENEQTVNVGPCVARGVIMIVGIGVE</sequence>
<reference evidence="2" key="2">
    <citation type="submission" date="2014-05" db="EMBL/GenBank/DDBJ databases">
        <title>The genome and life-stage specific transcriptomes of Globodera pallida elucidate key aspects of plant parasitism by a cyst nematode.</title>
        <authorList>
            <person name="Cotton J.A."/>
            <person name="Lilley C.J."/>
            <person name="Jones L.M."/>
            <person name="Kikuchi T."/>
            <person name="Reid A.J."/>
            <person name="Thorpe P."/>
            <person name="Tsai I.J."/>
            <person name="Beasley H."/>
            <person name="Blok V."/>
            <person name="Cock P.J.A."/>
            <person name="Van den Akker S.E."/>
            <person name="Holroyd N."/>
            <person name="Hunt M."/>
            <person name="Mantelin S."/>
            <person name="Naghra H."/>
            <person name="Pain A."/>
            <person name="Palomares-Rius J.E."/>
            <person name="Zarowiecki M."/>
            <person name="Berriman M."/>
            <person name="Jones J.T."/>
            <person name="Urwin P.E."/>
        </authorList>
    </citation>
    <scope>NUCLEOTIDE SEQUENCE [LARGE SCALE GENOMIC DNA]</scope>
    <source>
        <strain evidence="2">Lindley</strain>
    </source>
</reference>
<proteinExistence type="predicted"/>
<reference evidence="3" key="3">
    <citation type="submission" date="2016-06" db="UniProtKB">
        <authorList>
            <consortium name="WormBaseParasite"/>
        </authorList>
    </citation>
    <scope>IDENTIFICATION</scope>
</reference>
<dbReference type="Pfam" id="PF00080">
    <property type="entry name" value="Sod_Cu"/>
    <property type="match status" value="1"/>
</dbReference>
<feature type="domain" description="Superoxide dismutase copper/zinc binding" evidence="1">
    <location>
        <begin position="36"/>
        <end position="100"/>
    </location>
</feature>
<evidence type="ECO:0000313" key="2">
    <source>
        <dbReference type="Proteomes" id="UP000050741"/>
    </source>
</evidence>
<dbReference type="Gene3D" id="2.60.40.200">
    <property type="entry name" value="Superoxide dismutase, copper/zinc binding domain"/>
    <property type="match status" value="1"/>
</dbReference>